<name>A0A9N9MCB0_9CUCU</name>
<evidence type="ECO:0000313" key="4">
    <source>
        <dbReference type="Proteomes" id="UP001152799"/>
    </source>
</evidence>
<dbReference type="Gene3D" id="1.10.10.60">
    <property type="entry name" value="Homeodomain-like"/>
    <property type="match status" value="1"/>
</dbReference>
<dbReference type="InterPro" id="IPR044822">
    <property type="entry name" value="Myb_DNA-bind_4"/>
</dbReference>
<keyword evidence="4" id="KW-1185">Reference proteome</keyword>
<gene>
    <name evidence="3" type="ORF">CEUTPL_LOCUS910</name>
</gene>
<accession>A0A9N9MCB0</accession>
<feature type="domain" description="Myb/SANT-like DNA-binding" evidence="2">
    <location>
        <begin position="27"/>
        <end position="112"/>
    </location>
</feature>
<evidence type="ECO:0000313" key="3">
    <source>
        <dbReference type="EMBL" id="CAG9760174.1"/>
    </source>
</evidence>
<feature type="compositionally biased region" description="Basic residues" evidence="1">
    <location>
        <begin position="135"/>
        <end position="144"/>
    </location>
</feature>
<organism evidence="3 4">
    <name type="scientific">Ceutorhynchus assimilis</name>
    <name type="common">cabbage seed weevil</name>
    <dbReference type="NCBI Taxonomy" id="467358"/>
    <lineage>
        <taxon>Eukaryota</taxon>
        <taxon>Metazoa</taxon>
        <taxon>Ecdysozoa</taxon>
        <taxon>Arthropoda</taxon>
        <taxon>Hexapoda</taxon>
        <taxon>Insecta</taxon>
        <taxon>Pterygota</taxon>
        <taxon>Neoptera</taxon>
        <taxon>Endopterygota</taxon>
        <taxon>Coleoptera</taxon>
        <taxon>Polyphaga</taxon>
        <taxon>Cucujiformia</taxon>
        <taxon>Curculionidae</taxon>
        <taxon>Ceutorhynchinae</taxon>
        <taxon>Ceutorhynchus</taxon>
    </lineage>
</organism>
<dbReference type="OrthoDB" id="10065625at2759"/>
<feature type="region of interest" description="Disordered" evidence="1">
    <location>
        <begin position="132"/>
        <end position="168"/>
    </location>
</feature>
<reference evidence="3" key="1">
    <citation type="submission" date="2022-01" db="EMBL/GenBank/DDBJ databases">
        <authorList>
            <person name="King R."/>
        </authorList>
    </citation>
    <scope>NUCLEOTIDE SEQUENCE</scope>
</reference>
<dbReference type="AlphaFoldDB" id="A0A9N9MCB0"/>
<feature type="compositionally biased region" description="Acidic residues" evidence="1">
    <location>
        <begin position="150"/>
        <end position="160"/>
    </location>
</feature>
<proteinExistence type="predicted"/>
<evidence type="ECO:0000256" key="1">
    <source>
        <dbReference type="SAM" id="MobiDB-lite"/>
    </source>
</evidence>
<dbReference type="Proteomes" id="UP001152799">
    <property type="component" value="Chromosome 1"/>
</dbReference>
<evidence type="ECO:0000259" key="2">
    <source>
        <dbReference type="Pfam" id="PF13837"/>
    </source>
</evidence>
<protein>
    <recommendedName>
        <fullName evidence="2">Myb/SANT-like DNA-binding domain-containing protein</fullName>
    </recommendedName>
</protein>
<dbReference type="Pfam" id="PF13837">
    <property type="entry name" value="Myb_DNA-bind_4"/>
    <property type="match status" value="1"/>
</dbReference>
<dbReference type="EMBL" id="OU892277">
    <property type="protein sequence ID" value="CAG9760174.1"/>
    <property type="molecule type" value="Genomic_DNA"/>
</dbReference>
<sequence length="283" mass="33443">MELKEVDFGSHGVIYVEEGEERPTVTEWPNPATEELLKILRKYYRTQGNDTKFGFKRILYEHCSLAMRKKGFRYAAAQCENKWKSLKRRFLTCLNRSRTGKGRKKIPYRKQLFDDEIEYLLQFEKSQFKKDVGRTKRNLRSRRGLNKDMDQDEGNDESDENDHKYTAKDEKLVQRVLRGSEHEDQKHNVFSKKGHRLYPQQKKSESSTTNYLPLVRDLTEAMISNVKANNNILESHSASYEQILVCLDSLDRKEDEKIEIGRKMLEQRKIQNNFLAKILQKLG</sequence>